<dbReference type="InterPro" id="IPR040221">
    <property type="entry name" value="CDCA7/CDA7L"/>
</dbReference>
<keyword evidence="6" id="KW-0832">Ubl conjugation</keyword>
<keyword evidence="4" id="KW-1017">Isopeptide bond</keyword>
<evidence type="ECO:0000256" key="8">
    <source>
        <dbReference type="ARBA" id="ARBA00023163"/>
    </source>
</evidence>
<proteinExistence type="predicted"/>
<reference evidence="13" key="2">
    <citation type="submission" date="2023-05" db="EMBL/GenBank/DDBJ databases">
        <authorList>
            <person name="Schelkunov M.I."/>
        </authorList>
    </citation>
    <scope>NUCLEOTIDE SEQUENCE</scope>
    <source>
        <strain evidence="13">Hsosn_3</strain>
        <tissue evidence="13">Leaf</tissue>
    </source>
</reference>
<evidence type="ECO:0000313" key="14">
    <source>
        <dbReference type="Proteomes" id="UP001237642"/>
    </source>
</evidence>
<feature type="coiled-coil region" evidence="10">
    <location>
        <begin position="507"/>
        <end position="537"/>
    </location>
</feature>
<dbReference type="GO" id="GO:0008270">
    <property type="term" value="F:zinc ion binding"/>
    <property type="evidence" value="ECO:0007669"/>
    <property type="project" value="UniProtKB-KW"/>
</dbReference>
<dbReference type="SMART" id="SM00571">
    <property type="entry name" value="DDT"/>
    <property type="match status" value="1"/>
</dbReference>
<evidence type="ECO:0000256" key="10">
    <source>
        <dbReference type="SAM" id="Coils"/>
    </source>
</evidence>
<protein>
    <submittedName>
        <fullName evidence="13">Zinc-finger domain of monoamine-oxidase A repressor R1</fullName>
    </submittedName>
</protein>
<dbReference type="PROSITE" id="PS50827">
    <property type="entry name" value="DDT"/>
    <property type="match status" value="1"/>
</dbReference>
<organism evidence="13 14">
    <name type="scientific">Heracleum sosnowskyi</name>
    <dbReference type="NCBI Taxonomy" id="360622"/>
    <lineage>
        <taxon>Eukaryota</taxon>
        <taxon>Viridiplantae</taxon>
        <taxon>Streptophyta</taxon>
        <taxon>Embryophyta</taxon>
        <taxon>Tracheophyta</taxon>
        <taxon>Spermatophyta</taxon>
        <taxon>Magnoliopsida</taxon>
        <taxon>eudicotyledons</taxon>
        <taxon>Gunneridae</taxon>
        <taxon>Pentapetalae</taxon>
        <taxon>asterids</taxon>
        <taxon>campanulids</taxon>
        <taxon>Apiales</taxon>
        <taxon>Apiaceae</taxon>
        <taxon>Apioideae</taxon>
        <taxon>apioid superclade</taxon>
        <taxon>Tordylieae</taxon>
        <taxon>Tordyliinae</taxon>
        <taxon>Heracleum</taxon>
    </lineage>
</organism>
<evidence type="ECO:0000256" key="2">
    <source>
        <dbReference type="ARBA" id="ARBA00004496"/>
    </source>
</evidence>
<keyword evidence="5" id="KW-0597">Phosphoprotein</keyword>
<dbReference type="AlphaFoldDB" id="A0AAD8GZG2"/>
<keyword evidence="3" id="KW-0963">Cytoplasm</keyword>
<keyword evidence="10" id="KW-0175">Coiled coil</keyword>
<keyword evidence="7" id="KW-0805">Transcription regulation</keyword>
<dbReference type="GO" id="GO:0005737">
    <property type="term" value="C:cytoplasm"/>
    <property type="evidence" value="ECO:0007669"/>
    <property type="project" value="UniProtKB-SubCell"/>
</dbReference>
<evidence type="ECO:0000256" key="1">
    <source>
        <dbReference type="ARBA" id="ARBA00004123"/>
    </source>
</evidence>
<dbReference type="PANTHER" id="PTHR31169:SF8">
    <property type="entry name" value="ZINC-FINGER DOMAIN OF MONOAMINE-OXIDASE A REPRESSOR R1 PROTEIN"/>
    <property type="match status" value="1"/>
</dbReference>
<reference evidence="13" key="1">
    <citation type="submission" date="2023-02" db="EMBL/GenBank/DDBJ databases">
        <title>Genome of toxic invasive species Heracleum sosnowskyi carries increased number of genes despite the absence of recent whole-genome duplications.</title>
        <authorList>
            <person name="Schelkunov M."/>
            <person name="Shtratnikova V."/>
            <person name="Makarenko M."/>
            <person name="Klepikova A."/>
            <person name="Omelchenko D."/>
            <person name="Novikova G."/>
            <person name="Obukhova E."/>
            <person name="Bogdanov V."/>
            <person name="Penin A."/>
            <person name="Logacheva M."/>
        </authorList>
    </citation>
    <scope>NUCLEOTIDE SEQUENCE</scope>
    <source>
        <strain evidence="13">Hsosn_3</strain>
        <tissue evidence="13">Leaf</tissue>
    </source>
</reference>
<feature type="compositionally biased region" description="Polar residues" evidence="11">
    <location>
        <begin position="1"/>
        <end position="27"/>
    </location>
</feature>
<comment type="caution">
    <text evidence="13">The sequence shown here is derived from an EMBL/GenBank/DDBJ whole genome shotgun (WGS) entry which is preliminary data.</text>
</comment>
<accession>A0AAD8GZG2</accession>
<dbReference type="PANTHER" id="PTHR31169">
    <property type="entry name" value="OS05G0300700 PROTEIN"/>
    <property type="match status" value="1"/>
</dbReference>
<feature type="compositionally biased region" description="Basic and acidic residues" evidence="11">
    <location>
        <begin position="161"/>
        <end position="176"/>
    </location>
</feature>
<gene>
    <name evidence="13" type="ORF">POM88_050774</name>
</gene>
<comment type="subcellular location">
    <subcellularLocation>
        <location evidence="2">Cytoplasm</location>
    </subcellularLocation>
    <subcellularLocation>
        <location evidence="1">Nucleus</location>
    </subcellularLocation>
</comment>
<dbReference type="Pfam" id="PF10497">
    <property type="entry name" value="zf-4CXXC_R1"/>
    <property type="match status" value="1"/>
</dbReference>
<keyword evidence="14" id="KW-1185">Reference proteome</keyword>
<evidence type="ECO:0000256" key="5">
    <source>
        <dbReference type="ARBA" id="ARBA00022553"/>
    </source>
</evidence>
<dbReference type="InterPro" id="IPR018501">
    <property type="entry name" value="DDT_dom"/>
</dbReference>
<feature type="region of interest" description="Disordered" evidence="11">
    <location>
        <begin position="145"/>
        <end position="176"/>
    </location>
</feature>
<evidence type="ECO:0000256" key="3">
    <source>
        <dbReference type="ARBA" id="ARBA00022490"/>
    </source>
</evidence>
<dbReference type="EMBL" id="JAUIZM010000011">
    <property type="protein sequence ID" value="KAK1357518.1"/>
    <property type="molecule type" value="Genomic_DNA"/>
</dbReference>
<name>A0AAD8GZG2_9APIA</name>
<feature type="domain" description="DDT" evidence="12">
    <location>
        <begin position="366"/>
        <end position="434"/>
    </location>
</feature>
<evidence type="ECO:0000256" key="4">
    <source>
        <dbReference type="ARBA" id="ARBA00022499"/>
    </source>
</evidence>
<evidence type="ECO:0000259" key="12">
    <source>
        <dbReference type="PROSITE" id="PS50827"/>
    </source>
</evidence>
<evidence type="ECO:0000313" key="13">
    <source>
        <dbReference type="EMBL" id="KAK1357518.1"/>
    </source>
</evidence>
<keyword evidence="9" id="KW-0539">Nucleus</keyword>
<dbReference type="GO" id="GO:0005634">
    <property type="term" value="C:nucleus"/>
    <property type="evidence" value="ECO:0007669"/>
    <property type="project" value="UniProtKB-SubCell"/>
</dbReference>
<keyword evidence="13" id="KW-0862">Zinc</keyword>
<dbReference type="InterPro" id="IPR018866">
    <property type="entry name" value="Znf-4CXXC_R1"/>
</dbReference>
<feature type="region of interest" description="Disordered" evidence="11">
    <location>
        <begin position="302"/>
        <end position="323"/>
    </location>
</feature>
<keyword evidence="8" id="KW-0804">Transcription</keyword>
<dbReference type="GO" id="GO:0006355">
    <property type="term" value="P:regulation of DNA-templated transcription"/>
    <property type="evidence" value="ECO:0007669"/>
    <property type="project" value="InterPro"/>
</dbReference>
<keyword evidence="13" id="KW-0863">Zinc-finger</keyword>
<evidence type="ECO:0000256" key="6">
    <source>
        <dbReference type="ARBA" id="ARBA00022843"/>
    </source>
</evidence>
<evidence type="ECO:0000256" key="9">
    <source>
        <dbReference type="ARBA" id="ARBA00023242"/>
    </source>
</evidence>
<evidence type="ECO:0000256" key="11">
    <source>
        <dbReference type="SAM" id="MobiDB-lite"/>
    </source>
</evidence>
<feature type="region of interest" description="Disordered" evidence="11">
    <location>
        <begin position="1"/>
        <end position="28"/>
    </location>
</feature>
<keyword evidence="13" id="KW-0479">Metal-binding</keyword>
<evidence type="ECO:0000256" key="7">
    <source>
        <dbReference type="ARBA" id="ARBA00023015"/>
    </source>
</evidence>
<dbReference type="Proteomes" id="UP001237642">
    <property type="component" value="Unassembled WGS sequence"/>
</dbReference>
<sequence length="782" mass="86827">MAVSATSTAVSNQNNPQSDTKQRTTNPGVRIINGKIYDSENGKSCHQCRQKTRSFAASCKNQKNDKPCSKSFCHTCLWNRYGEKAEAVDVLEDWSCPKCRGICNCSYCRKKQGHEPTGILSHRAKATGYSSVSELLHANGPENFGLTKNVKDTGASPKKPSASDKKIASPRMKGKENLVDGRADMNLESLTPSKSKELKKMQGVTLENDSLSKCRTCPNKKSKKTKQGTSKPVLAGQKEAAALKGCSSGASLENRFNKSRVLTMSNHIDEKPNGKVDDLKVGDGCTMNVSTEVQAEAFRNKKRNADEDIEEPANKKTKKQEKQDIGGAYIKGNIKGSRSWSRDVGFDIPLPHGTELITIGDVELPPEDVGNALQFLEFCAAFGKTLNMKKGQSNTILRELVNGQTRTLRRSEQHSPLVHFHIQLLSLLQESDSRPQKISPSRGRNYWLLALKNCLSESANAIDSLPIDCLDRETGGYHTLDSSTKLRIVIFLCDEVLETERIRAWINKQEEKLVQKAKQAKEKVLAAKDKEKSLKQKVMNELAEAVIARDGAPLSISEHDEIVSQIEFEAAQAHKEMLESMNMVPKAKERSQAVRTRPILVDIDGRAFWRLNCYSEESSILAQEIGNGDDLIVFGEKWITFDDEQQKVVERHISFRDRMSLHIVCIATTSSKVKSGVKNCCRFVKLQKASRSYNVQVLSDLFAAVLRIRDWITVQEIRFAVKAKQAKDRVVPAKDKVNYLPPTGILCLGAKATGYSCVSELLHAKAIMLEHTGTSPKNQSAS</sequence>